<evidence type="ECO:0000313" key="2">
    <source>
        <dbReference type="Proteomes" id="UP000001811"/>
    </source>
</evidence>
<dbReference type="PANTHER" id="PTHR45013:SF1">
    <property type="entry name" value="NACHT DOMAIN- AND WD REPEAT-CONTAINING PROTEIN 1"/>
    <property type="match status" value="1"/>
</dbReference>
<reference evidence="1" key="2">
    <citation type="submission" date="2025-08" db="UniProtKB">
        <authorList>
            <consortium name="Ensembl"/>
        </authorList>
    </citation>
    <scope>IDENTIFICATION</scope>
    <source>
        <strain evidence="1">Thorbecke</strain>
    </source>
</reference>
<name>A0A5F9DE99_RABIT</name>
<dbReference type="STRING" id="9986.ENSOCUP00000044164"/>
<accession>A0A5F9DE99</accession>
<protein>
    <submittedName>
        <fullName evidence="1">Uncharacterized protein</fullName>
    </submittedName>
</protein>
<dbReference type="Proteomes" id="UP000001811">
    <property type="component" value="Unplaced"/>
</dbReference>
<reference evidence="1" key="3">
    <citation type="submission" date="2025-09" db="UniProtKB">
        <authorList>
            <consortium name="Ensembl"/>
        </authorList>
    </citation>
    <scope>IDENTIFICATION</scope>
    <source>
        <strain evidence="1">Thorbecke</strain>
    </source>
</reference>
<dbReference type="Bgee" id="ENSOCUG00000032699">
    <property type="expression patterns" value="Expressed in upper lobe of left lung and 4 other cell types or tissues"/>
</dbReference>
<sequence length="82" mass="9090">MEAEREFLQRSAYPELRIFCQKHGLVFEAVDLRWGIREPEATALLTPDLCLEELGRCQQTSTGPAFVVSLLGGAAKSATRLP</sequence>
<dbReference type="Ensembl" id="ENSOCUT00000036851.1">
    <property type="protein sequence ID" value="ENSOCUP00000044164.1"/>
    <property type="gene ID" value="ENSOCUG00000032699.1"/>
</dbReference>
<keyword evidence="2" id="KW-1185">Reference proteome</keyword>
<proteinExistence type="predicted"/>
<dbReference type="InParanoid" id="A0A5F9DE99"/>
<dbReference type="InterPro" id="IPR043365">
    <property type="entry name" value="NWD1"/>
</dbReference>
<evidence type="ECO:0000313" key="1">
    <source>
        <dbReference type="Ensembl" id="ENSOCUP00000044164.1"/>
    </source>
</evidence>
<organism evidence="1 2">
    <name type="scientific">Oryctolagus cuniculus</name>
    <name type="common">Rabbit</name>
    <dbReference type="NCBI Taxonomy" id="9986"/>
    <lineage>
        <taxon>Eukaryota</taxon>
        <taxon>Metazoa</taxon>
        <taxon>Chordata</taxon>
        <taxon>Craniata</taxon>
        <taxon>Vertebrata</taxon>
        <taxon>Euteleostomi</taxon>
        <taxon>Mammalia</taxon>
        <taxon>Eutheria</taxon>
        <taxon>Euarchontoglires</taxon>
        <taxon>Glires</taxon>
        <taxon>Lagomorpha</taxon>
        <taxon>Leporidae</taxon>
        <taxon>Oryctolagus</taxon>
    </lineage>
</organism>
<dbReference type="GeneTree" id="ENSGT00940000177900"/>
<dbReference type="PANTHER" id="PTHR45013">
    <property type="entry name" value="NACHT DOMAIN- AND WD REPEAT-CONTAINING PROTEIN 1"/>
    <property type="match status" value="1"/>
</dbReference>
<dbReference type="AlphaFoldDB" id="A0A5F9DE99"/>
<reference evidence="1 2" key="1">
    <citation type="journal article" date="2011" name="Nature">
        <title>A high-resolution map of human evolutionary constraint using 29 mammals.</title>
        <authorList>
            <person name="Lindblad-Toh K."/>
            <person name="Garber M."/>
            <person name="Zuk O."/>
            <person name="Lin M.F."/>
            <person name="Parker B.J."/>
            <person name="Washietl S."/>
            <person name="Kheradpour P."/>
            <person name="Ernst J."/>
            <person name="Jordan G."/>
            <person name="Mauceli E."/>
            <person name="Ward L.D."/>
            <person name="Lowe C.B."/>
            <person name="Holloway A.K."/>
            <person name="Clamp M."/>
            <person name="Gnerre S."/>
            <person name="Alfoldi J."/>
            <person name="Beal K."/>
            <person name="Chang J."/>
            <person name="Clawson H."/>
            <person name="Cuff J."/>
            <person name="Di Palma F."/>
            <person name="Fitzgerald S."/>
            <person name="Flicek P."/>
            <person name="Guttman M."/>
            <person name="Hubisz M.J."/>
            <person name="Jaffe D.B."/>
            <person name="Jungreis I."/>
            <person name="Kent W.J."/>
            <person name="Kostka D."/>
            <person name="Lara M."/>
            <person name="Martins A.L."/>
            <person name="Massingham T."/>
            <person name="Moltke I."/>
            <person name="Raney B.J."/>
            <person name="Rasmussen M.D."/>
            <person name="Robinson J."/>
            <person name="Stark A."/>
            <person name="Vilella A.J."/>
            <person name="Wen J."/>
            <person name="Xie X."/>
            <person name="Zody M.C."/>
            <person name="Baldwin J."/>
            <person name="Bloom T."/>
            <person name="Chin C.W."/>
            <person name="Heiman D."/>
            <person name="Nicol R."/>
            <person name="Nusbaum C."/>
            <person name="Young S."/>
            <person name="Wilkinson J."/>
            <person name="Worley K.C."/>
            <person name="Kovar C.L."/>
            <person name="Muzny D.M."/>
            <person name="Gibbs R.A."/>
            <person name="Cree A."/>
            <person name="Dihn H.H."/>
            <person name="Fowler G."/>
            <person name="Jhangiani S."/>
            <person name="Joshi V."/>
            <person name="Lee S."/>
            <person name="Lewis L.R."/>
            <person name="Nazareth L.V."/>
            <person name="Okwuonu G."/>
            <person name="Santibanez J."/>
            <person name="Warren W.C."/>
            <person name="Mardis E.R."/>
            <person name="Weinstock G.M."/>
            <person name="Wilson R.K."/>
            <person name="Delehaunty K."/>
            <person name="Dooling D."/>
            <person name="Fronik C."/>
            <person name="Fulton L."/>
            <person name="Fulton B."/>
            <person name="Graves T."/>
            <person name="Minx P."/>
            <person name="Sodergren E."/>
            <person name="Birney E."/>
            <person name="Margulies E.H."/>
            <person name="Herrero J."/>
            <person name="Green E.D."/>
            <person name="Haussler D."/>
            <person name="Siepel A."/>
            <person name="Goldman N."/>
            <person name="Pollard K.S."/>
            <person name="Pedersen J.S."/>
            <person name="Lander E.S."/>
            <person name="Kellis M."/>
        </authorList>
    </citation>
    <scope>NUCLEOTIDE SEQUENCE [LARGE SCALE GENOMIC DNA]</scope>
    <source>
        <strain evidence="2">Thorbecke</strain>
    </source>
</reference>